<dbReference type="AlphaFoldDB" id="A0A0R3W6C4"/>
<evidence type="ECO:0000313" key="4">
    <source>
        <dbReference type="WBParaSite" id="TASK_0000573501-mRNA-1"/>
    </source>
</evidence>
<evidence type="ECO:0000256" key="1">
    <source>
        <dbReference type="SAM" id="SignalP"/>
    </source>
</evidence>
<feature type="signal peptide" evidence="1">
    <location>
        <begin position="1"/>
        <end position="18"/>
    </location>
</feature>
<evidence type="ECO:0000313" key="2">
    <source>
        <dbReference type="EMBL" id="VDK35545.1"/>
    </source>
</evidence>
<keyword evidence="1" id="KW-0732">Signal</keyword>
<keyword evidence="3" id="KW-1185">Reference proteome</keyword>
<feature type="chain" id="PRO_5043132587" evidence="1">
    <location>
        <begin position="19"/>
        <end position="122"/>
    </location>
</feature>
<dbReference type="WBParaSite" id="TASK_0000573501-mRNA-1">
    <property type="protein sequence ID" value="TASK_0000573501-mRNA-1"/>
    <property type="gene ID" value="TASK_0000573501"/>
</dbReference>
<evidence type="ECO:0000313" key="3">
    <source>
        <dbReference type="Proteomes" id="UP000282613"/>
    </source>
</evidence>
<protein>
    <submittedName>
        <fullName evidence="4">Secreted protein</fullName>
    </submittedName>
</protein>
<gene>
    <name evidence="2" type="ORF">TASK_LOCUS5736</name>
</gene>
<accession>A0A0R3W6C4</accession>
<dbReference type="PROSITE" id="PS51257">
    <property type="entry name" value="PROKAR_LIPOPROTEIN"/>
    <property type="match status" value="1"/>
</dbReference>
<proteinExistence type="predicted"/>
<dbReference type="Proteomes" id="UP000282613">
    <property type="component" value="Unassembled WGS sequence"/>
</dbReference>
<reference evidence="4" key="1">
    <citation type="submission" date="2017-02" db="UniProtKB">
        <authorList>
            <consortium name="WormBaseParasite"/>
        </authorList>
    </citation>
    <scope>IDENTIFICATION</scope>
</reference>
<organism evidence="4">
    <name type="scientific">Taenia asiatica</name>
    <name type="common">Asian tapeworm</name>
    <dbReference type="NCBI Taxonomy" id="60517"/>
    <lineage>
        <taxon>Eukaryota</taxon>
        <taxon>Metazoa</taxon>
        <taxon>Spiralia</taxon>
        <taxon>Lophotrochozoa</taxon>
        <taxon>Platyhelminthes</taxon>
        <taxon>Cestoda</taxon>
        <taxon>Eucestoda</taxon>
        <taxon>Cyclophyllidea</taxon>
        <taxon>Taeniidae</taxon>
        <taxon>Taenia</taxon>
    </lineage>
</organism>
<name>A0A0R3W6C4_TAEAS</name>
<reference evidence="2 3" key="2">
    <citation type="submission" date="2018-11" db="EMBL/GenBank/DDBJ databases">
        <authorList>
            <consortium name="Pathogen Informatics"/>
        </authorList>
    </citation>
    <scope>NUCLEOTIDE SEQUENCE [LARGE SCALE GENOMIC DNA]</scope>
</reference>
<dbReference type="EMBL" id="UYRS01018437">
    <property type="protein sequence ID" value="VDK35545.1"/>
    <property type="molecule type" value="Genomic_DNA"/>
</dbReference>
<sequence>MHLHRIVGILWLPLLINLAPNFMISCLTSSGAGGAYKLSIASLSDEESEISGVGGGDDDDAEFSDNLFGAGDRQVLRRYFPFPVTRQQKRIVPPFVWRQMSMAELDMPCGPAAFRSVKLSTS</sequence>